<keyword evidence="2" id="KW-1185">Reference proteome</keyword>
<gene>
    <name evidence="1" type="ORF">O0S08_00030</name>
</gene>
<organism evidence="1 2">
    <name type="scientific">Nannocystis punicea</name>
    <dbReference type="NCBI Taxonomy" id="2995304"/>
    <lineage>
        <taxon>Bacteria</taxon>
        <taxon>Pseudomonadati</taxon>
        <taxon>Myxococcota</taxon>
        <taxon>Polyangia</taxon>
        <taxon>Nannocystales</taxon>
        <taxon>Nannocystaceae</taxon>
        <taxon>Nannocystis</taxon>
    </lineage>
</organism>
<dbReference type="RefSeq" id="WP_269036859.1">
    <property type="nucleotide sequence ID" value="NZ_CP114040.1"/>
</dbReference>
<sequence length="140" mass="15622">MSSKTQEIYARFNPARFGSECCEYRGFAQEMLTVPEHERRAHLEIYYELLEDIVDGLFENYCGGTLSAAEKSEIFSLIRADWSDDAPGGLRASMLSLLGMIQPLEGVSGWLSSVANRQKDQSYADALRGCAACERKEPVV</sequence>
<evidence type="ECO:0000313" key="2">
    <source>
        <dbReference type="Proteomes" id="UP001164459"/>
    </source>
</evidence>
<dbReference type="Proteomes" id="UP001164459">
    <property type="component" value="Chromosome"/>
</dbReference>
<evidence type="ECO:0000313" key="1">
    <source>
        <dbReference type="EMBL" id="WAS94522.1"/>
    </source>
</evidence>
<reference evidence="1" key="1">
    <citation type="submission" date="2022-11" db="EMBL/GenBank/DDBJ databases">
        <title>Minimal conservation of predation-associated metabolite biosynthetic gene clusters underscores biosynthetic potential of Myxococcota including descriptions for ten novel species: Archangium lansinium sp. nov., Myxococcus landrumus sp. nov., Nannocystis bai.</title>
        <authorList>
            <person name="Ahearne A."/>
            <person name="Stevens C."/>
            <person name="Dowd S."/>
        </authorList>
    </citation>
    <scope>NUCLEOTIDE SEQUENCE</scope>
    <source>
        <strain evidence="1">Fl3</strain>
    </source>
</reference>
<protein>
    <submittedName>
        <fullName evidence="1">Uncharacterized protein</fullName>
    </submittedName>
</protein>
<dbReference type="EMBL" id="CP114040">
    <property type="protein sequence ID" value="WAS94522.1"/>
    <property type="molecule type" value="Genomic_DNA"/>
</dbReference>
<name>A0ABY7H5Q2_9BACT</name>
<proteinExistence type="predicted"/>
<accession>A0ABY7H5Q2</accession>